<proteinExistence type="inferred from homology"/>
<comment type="subcellular location">
    <subcellularLocation>
        <location evidence="1">Cell inner membrane</location>
    </subcellularLocation>
    <subcellularLocation>
        <location evidence="13">Cell membrane</location>
        <topology evidence="13">Single-pass type II membrane protein</topology>
    </subcellularLocation>
</comment>
<feature type="region of interest" description="Disordered" evidence="15">
    <location>
        <begin position="132"/>
        <end position="152"/>
    </location>
</feature>
<dbReference type="GO" id="GO:0017003">
    <property type="term" value="P:protein-heme linkage"/>
    <property type="evidence" value="ECO:0007669"/>
    <property type="project" value="UniProtKB-UniRule"/>
</dbReference>
<feature type="binding site" description="covalent" evidence="13 14">
    <location>
        <position position="124"/>
    </location>
    <ligand>
        <name>heme</name>
        <dbReference type="ChEBI" id="CHEBI:30413"/>
    </ligand>
</feature>
<dbReference type="AlphaFoldDB" id="A0A4R6MA68"/>
<dbReference type="NCBIfam" id="NF009727">
    <property type="entry name" value="PRK13254.1-1"/>
    <property type="match status" value="1"/>
</dbReference>
<evidence type="ECO:0000256" key="1">
    <source>
        <dbReference type="ARBA" id="ARBA00004533"/>
    </source>
</evidence>
<dbReference type="GO" id="GO:0020037">
    <property type="term" value="F:heme binding"/>
    <property type="evidence" value="ECO:0007669"/>
    <property type="project" value="InterPro"/>
</dbReference>
<keyword evidence="6 13" id="KW-0479">Metal-binding</keyword>
<dbReference type="Proteomes" id="UP000294656">
    <property type="component" value="Unassembled WGS sequence"/>
</dbReference>
<keyword evidence="2 13" id="KW-1003">Cell membrane</keyword>
<evidence type="ECO:0000256" key="16">
    <source>
        <dbReference type="SAM" id="Phobius"/>
    </source>
</evidence>
<feature type="binding site" description="axial binding residue" evidence="13 14">
    <location>
        <position position="128"/>
    </location>
    <ligand>
        <name>heme</name>
        <dbReference type="ChEBI" id="CHEBI:30413"/>
    </ligand>
    <ligandPart>
        <name>Fe</name>
        <dbReference type="ChEBI" id="CHEBI:18248"/>
    </ligandPart>
</feature>
<keyword evidence="7 13" id="KW-0201">Cytochrome c-type biogenesis</keyword>
<evidence type="ECO:0000256" key="6">
    <source>
        <dbReference type="ARBA" id="ARBA00022723"/>
    </source>
</evidence>
<dbReference type="InterPro" id="IPR012340">
    <property type="entry name" value="NA-bd_OB-fold"/>
</dbReference>
<dbReference type="PANTHER" id="PTHR34128">
    <property type="entry name" value="CYTOCHROME C-TYPE BIOGENESIS PROTEIN CCME HOMOLOG, MITOCHONDRIAL"/>
    <property type="match status" value="1"/>
</dbReference>
<dbReference type="InterPro" id="IPR004329">
    <property type="entry name" value="CcmE"/>
</dbReference>
<dbReference type="PANTHER" id="PTHR34128:SF2">
    <property type="entry name" value="CYTOCHROME C-TYPE BIOGENESIS PROTEIN CCME HOMOLOG, MITOCHONDRIAL"/>
    <property type="match status" value="1"/>
</dbReference>
<comment type="similarity">
    <text evidence="13">Belongs to the CcmE/CycJ family.</text>
</comment>
<feature type="topological domain" description="Cytoplasmic" evidence="13">
    <location>
        <begin position="1"/>
        <end position="8"/>
    </location>
</feature>
<dbReference type="RefSeq" id="WP_133503745.1">
    <property type="nucleotide sequence ID" value="NZ_SNXC01000011.1"/>
</dbReference>
<dbReference type="NCBIfam" id="NF009729">
    <property type="entry name" value="PRK13254.1-3"/>
    <property type="match status" value="1"/>
</dbReference>
<evidence type="ECO:0000256" key="13">
    <source>
        <dbReference type="HAMAP-Rule" id="MF_01959"/>
    </source>
</evidence>
<organism evidence="17 18">
    <name type="scientific">Marinomonas balearica</name>
    <dbReference type="NCBI Taxonomy" id="491947"/>
    <lineage>
        <taxon>Bacteria</taxon>
        <taxon>Pseudomonadati</taxon>
        <taxon>Pseudomonadota</taxon>
        <taxon>Gammaproteobacteria</taxon>
        <taxon>Oceanospirillales</taxon>
        <taxon>Oceanospirillaceae</taxon>
        <taxon>Marinomonas</taxon>
    </lineage>
</organism>
<evidence type="ECO:0000256" key="10">
    <source>
        <dbReference type="ARBA" id="ARBA00023004"/>
    </source>
</evidence>
<dbReference type="NCBIfam" id="NF009731">
    <property type="entry name" value="PRK13254.1-5"/>
    <property type="match status" value="1"/>
</dbReference>
<evidence type="ECO:0000256" key="11">
    <source>
        <dbReference type="ARBA" id="ARBA00023136"/>
    </source>
</evidence>
<dbReference type="InterPro" id="IPR036127">
    <property type="entry name" value="CcmE-like_sf"/>
</dbReference>
<evidence type="ECO:0000256" key="12">
    <source>
        <dbReference type="ARBA" id="ARBA00056663"/>
    </source>
</evidence>
<dbReference type="GO" id="GO:0046872">
    <property type="term" value="F:metal ion binding"/>
    <property type="evidence" value="ECO:0007669"/>
    <property type="project" value="UniProtKB-KW"/>
</dbReference>
<keyword evidence="11 13" id="KW-0472">Membrane</keyword>
<evidence type="ECO:0000256" key="5">
    <source>
        <dbReference type="ARBA" id="ARBA00022692"/>
    </source>
</evidence>
<dbReference type="SUPFAM" id="SSF82093">
    <property type="entry name" value="Heme chaperone CcmE"/>
    <property type="match status" value="1"/>
</dbReference>
<feature type="compositionally biased region" description="Basic and acidic residues" evidence="15">
    <location>
        <begin position="141"/>
        <end position="152"/>
    </location>
</feature>
<dbReference type="HAMAP" id="MF_01959">
    <property type="entry name" value="CcmE"/>
    <property type="match status" value="1"/>
</dbReference>
<evidence type="ECO:0000256" key="14">
    <source>
        <dbReference type="PIRSR" id="PIRSR604329-50"/>
    </source>
</evidence>
<evidence type="ECO:0000313" key="18">
    <source>
        <dbReference type="Proteomes" id="UP000294656"/>
    </source>
</evidence>
<comment type="function">
    <text evidence="12 13">Heme chaperone required for the biogenesis of c-type cytochromes. Transiently binds heme delivered by CcmC and transfers the heme to apo-cytochromes in a process facilitated by CcmF and CcmH.</text>
</comment>
<accession>A0A4R6MA68</accession>
<dbReference type="OrthoDB" id="9793584at2"/>
<keyword evidence="18" id="KW-1185">Reference proteome</keyword>
<evidence type="ECO:0000256" key="9">
    <source>
        <dbReference type="ARBA" id="ARBA00022989"/>
    </source>
</evidence>
<reference evidence="17 18" key="1">
    <citation type="submission" date="2019-03" db="EMBL/GenBank/DDBJ databases">
        <title>Genomic Encyclopedia of Type Strains, Phase III (KMG-III): the genomes of soil and plant-associated and newly described type strains.</title>
        <authorList>
            <person name="Whitman W."/>
        </authorList>
    </citation>
    <scope>NUCLEOTIDE SEQUENCE [LARGE SCALE GENOMIC DNA]</scope>
    <source>
        <strain evidence="17 18">CECT 7378</strain>
    </source>
</reference>
<evidence type="ECO:0000313" key="17">
    <source>
        <dbReference type="EMBL" id="TDO98324.1"/>
    </source>
</evidence>
<evidence type="ECO:0000256" key="15">
    <source>
        <dbReference type="SAM" id="MobiDB-lite"/>
    </source>
</evidence>
<sequence length="152" mass="16898">MHPERRKRALLLIVILIIVGAAAGLVMYALRQNINLFYSPTQIQSGEAPINVTIRAGGMVEKNSVVRESEGLKIRFSITDYASRVTVIYNGILPDLFREEQGIVARGKLTESGEFLAEEVLAKHDENYMPPEVSDALKSAKSNDQRNKLEGK</sequence>
<dbReference type="GO" id="GO:0017004">
    <property type="term" value="P:cytochrome complex assembly"/>
    <property type="evidence" value="ECO:0007669"/>
    <property type="project" value="UniProtKB-KW"/>
</dbReference>
<feature type="topological domain" description="Extracellular" evidence="13">
    <location>
        <begin position="30"/>
        <end position="152"/>
    </location>
</feature>
<keyword evidence="8 13" id="KW-0735">Signal-anchor</keyword>
<evidence type="ECO:0000256" key="4">
    <source>
        <dbReference type="ARBA" id="ARBA00022617"/>
    </source>
</evidence>
<keyword evidence="5 13" id="KW-0812">Transmembrane</keyword>
<keyword evidence="10 13" id="KW-0408">Iron</keyword>
<evidence type="ECO:0000256" key="8">
    <source>
        <dbReference type="ARBA" id="ARBA00022968"/>
    </source>
</evidence>
<dbReference type="FunFam" id="2.40.50.140:FF:000104">
    <property type="entry name" value="Cytochrome c-type biogenesis protein CcmE"/>
    <property type="match status" value="1"/>
</dbReference>
<name>A0A4R6MA68_9GAMM</name>
<evidence type="ECO:0000256" key="2">
    <source>
        <dbReference type="ARBA" id="ARBA00022475"/>
    </source>
</evidence>
<evidence type="ECO:0000256" key="3">
    <source>
        <dbReference type="ARBA" id="ARBA00022519"/>
    </source>
</evidence>
<feature type="transmembrane region" description="Helical" evidence="16">
    <location>
        <begin position="9"/>
        <end position="30"/>
    </location>
</feature>
<keyword evidence="4 13" id="KW-0349">Heme</keyword>
<keyword evidence="9 13" id="KW-1133">Transmembrane helix</keyword>
<protein>
    <recommendedName>
        <fullName evidence="13">Cytochrome c-type biogenesis protein CcmE</fullName>
    </recommendedName>
    <alternativeName>
        <fullName evidence="13">Cytochrome c maturation protein E</fullName>
    </alternativeName>
    <alternativeName>
        <fullName evidence="13">Heme chaperone CcmE</fullName>
    </alternativeName>
</protein>
<dbReference type="Pfam" id="PF03100">
    <property type="entry name" value="CcmE"/>
    <property type="match status" value="1"/>
</dbReference>
<comment type="caution">
    <text evidence="17">The sequence shown here is derived from an EMBL/GenBank/DDBJ whole genome shotgun (WGS) entry which is preliminary data.</text>
</comment>
<dbReference type="GO" id="GO:0005886">
    <property type="term" value="C:plasma membrane"/>
    <property type="evidence" value="ECO:0007669"/>
    <property type="project" value="UniProtKB-SubCell"/>
</dbReference>
<evidence type="ECO:0000256" key="7">
    <source>
        <dbReference type="ARBA" id="ARBA00022748"/>
    </source>
</evidence>
<dbReference type="Gene3D" id="2.40.50.140">
    <property type="entry name" value="Nucleic acid-binding proteins"/>
    <property type="match status" value="1"/>
</dbReference>
<dbReference type="EMBL" id="SNXC01000011">
    <property type="protein sequence ID" value="TDO98324.1"/>
    <property type="molecule type" value="Genomic_DNA"/>
</dbReference>
<gene>
    <name evidence="13" type="primary">ccmE</name>
    <name evidence="13" type="synonym">cycJ</name>
    <name evidence="17" type="ORF">DFP79_1965</name>
</gene>
<keyword evidence="3" id="KW-0997">Cell inner membrane</keyword>